<dbReference type="EnsemblPlants" id="ORUFI12G03810.1">
    <property type="protein sequence ID" value="ORUFI12G03810.1"/>
    <property type="gene ID" value="ORUFI12G03810"/>
</dbReference>
<accession>A0A0E0RDZ1</accession>
<name>A0A0E0RDZ1_ORYRU</name>
<protein>
    <submittedName>
        <fullName evidence="2">Uncharacterized protein</fullName>
    </submittedName>
</protein>
<keyword evidence="3" id="KW-1185">Reference proteome</keyword>
<feature type="compositionally biased region" description="Polar residues" evidence="1">
    <location>
        <begin position="49"/>
        <end position="62"/>
    </location>
</feature>
<reference evidence="3" key="1">
    <citation type="submission" date="2013-06" db="EMBL/GenBank/DDBJ databases">
        <authorList>
            <person name="Zhao Q."/>
        </authorList>
    </citation>
    <scope>NUCLEOTIDE SEQUENCE</scope>
    <source>
        <strain evidence="3">cv. W1943</strain>
    </source>
</reference>
<dbReference type="AlphaFoldDB" id="A0A0E0RDZ1"/>
<sequence>MDSSPGGGVLGGELLQFRVGEDKICQAINKRNEEGDVGLKATSAPPPTSKDTNSWQTLEFAN</sequence>
<dbReference type="HOGENOM" id="CLU_2908116_0_0_1"/>
<dbReference type="Gramene" id="ORUFI12G03810.1">
    <property type="protein sequence ID" value="ORUFI12G03810.1"/>
    <property type="gene ID" value="ORUFI12G03810"/>
</dbReference>
<evidence type="ECO:0000313" key="3">
    <source>
        <dbReference type="Proteomes" id="UP000008022"/>
    </source>
</evidence>
<evidence type="ECO:0000256" key="1">
    <source>
        <dbReference type="SAM" id="MobiDB-lite"/>
    </source>
</evidence>
<organism evidence="2 3">
    <name type="scientific">Oryza rufipogon</name>
    <name type="common">Brownbeard rice</name>
    <name type="synonym">Asian wild rice</name>
    <dbReference type="NCBI Taxonomy" id="4529"/>
    <lineage>
        <taxon>Eukaryota</taxon>
        <taxon>Viridiplantae</taxon>
        <taxon>Streptophyta</taxon>
        <taxon>Embryophyta</taxon>
        <taxon>Tracheophyta</taxon>
        <taxon>Spermatophyta</taxon>
        <taxon>Magnoliopsida</taxon>
        <taxon>Liliopsida</taxon>
        <taxon>Poales</taxon>
        <taxon>Poaceae</taxon>
        <taxon>BOP clade</taxon>
        <taxon>Oryzoideae</taxon>
        <taxon>Oryzeae</taxon>
        <taxon>Oryzinae</taxon>
        <taxon>Oryza</taxon>
    </lineage>
</organism>
<evidence type="ECO:0000313" key="2">
    <source>
        <dbReference type="EnsemblPlants" id="ORUFI12G03810.1"/>
    </source>
</evidence>
<feature type="region of interest" description="Disordered" evidence="1">
    <location>
        <begin position="32"/>
        <end position="62"/>
    </location>
</feature>
<proteinExistence type="predicted"/>
<dbReference type="Proteomes" id="UP000008022">
    <property type="component" value="Unassembled WGS sequence"/>
</dbReference>
<reference evidence="2" key="2">
    <citation type="submission" date="2015-06" db="UniProtKB">
        <authorList>
            <consortium name="EnsemblPlants"/>
        </authorList>
    </citation>
    <scope>IDENTIFICATION</scope>
</reference>